<gene>
    <name evidence="1" type="ORF">CBY09_07875</name>
</gene>
<dbReference type="Gene3D" id="3.10.450.50">
    <property type="match status" value="1"/>
</dbReference>
<dbReference type="AlphaFoldDB" id="A0A235ENN0"/>
<dbReference type="OrthoDB" id="8815537at2"/>
<evidence type="ECO:0008006" key="3">
    <source>
        <dbReference type="Google" id="ProtNLM"/>
    </source>
</evidence>
<evidence type="ECO:0000313" key="2">
    <source>
        <dbReference type="Proteomes" id="UP000215441"/>
    </source>
</evidence>
<name>A0A235ENN0_9BURK</name>
<dbReference type="SUPFAM" id="SSF54427">
    <property type="entry name" value="NTF2-like"/>
    <property type="match status" value="1"/>
</dbReference>
<reference evidence="1 2" key="1">
    <citation type="submission" date="2017-07" db="EMBL/GenBank/DDBJ databases">
        <title>Acidovorax KNDSW TSA 6 genome sequence and assembly.</title>
        <authorList>
            <person name="Mayilraj S."/>
        </authorList>
    </citation>
    <scope>NUCLEOTIDE SEQUENCE [LARGE SCALE GENOMIC DNA]</scope>
    <source>
        <strain evidence="1 2">KNDSW-TSA6</strain>
    </source>
</reference>
<evidence type="ECO:0000313" key="1">
    <source>
        <dbReference type="EMBL" id="OYD50646.1"/>
    </source>
</evidence>
<dbReference type="Proteomes" id="UP000215441">
    <property type="component" value="Unassembled WGS sequence"/>
</dbReference>
<comment type="caution">
    <text evidence="1">The sequence shown here is derived from an EMBL/GenBank/DDBJ whole genome shotgun (WGS) entry which is preliminary data.</text>
</comment>
<dbReference type="EMBL" id="NOIG01000005">
    <property type="protein sequence ID" value="OYD50646.1"/>
    <property type="molecule type" value="Genomic_DNA"/>
</dbReference>
<dbReference type="InterPro" id="IPR032710">
    <property type="entry name" value="NTF2-like_dom_sf"/>
</dbReference>
<organism evidence="1 2">
    <name type="scientific">Acidovorax kalamii</name>
    <dbReference type="NCBI Taxonomy" id="2004485"/>
    <lineage>
        <taxon>Bacteria</taxon>
        <taxon>Pseudomonadati</taxon>
        <taxon>Pseudomonadota</taxon>
        <taxon>Betaproteobacteria</taxon>
        <taxon>Burkholderiales</taxon>
        <taxon>Comamonadaceae</taxon>
        <taxon>Acidovorax</taxon>
    </lineage>
</organism>
<keyword evidence="2" id="KW-1185">Reference proteome</keyword>
<protein>
    <recommendedName>
        <fullName evidence="3">SnoaL-like domain-containing protein</fullName>
    </recommendedName>
</protein>
<dbReference type="RefSeq" id="WP_094288224.1">
    <property type="nucleotide sequence ID" value="NZ_JAMXHW010000022.1"/>
</dbReference>
<sequence length="134" mass="15484">MTTNPPLTFPIDRVLTAFEQQDVPTLLATIADDVDFRIDHYRDDADTSWQIARNKAEAMAVVQRLGVEVFPRGTKILHTHSQPLGNDWVLTHFHQRFFYAVQQREVESVTWITSHSRDGQVDYFRETVTTITPV</sequence>
<accession>A0A235ENN0</accession>
<proteinExistence type="predicted"/>